<dbReference type="InterPro" id="IPR051487">
    <property type="entry name" value="Ser/Thr_Proteases_Immune/Dev"/>
</dbReference>
<dbReference type="RefSeq" id="XP_026675969.1">
    <property type="nucleotide sequence ID" value="XM_026820168.1"/>
</dbReference>
<dbReference type="InterPro" id="IPR001254">
    <property type="entry name" value="Trypsin_dom"/>
</dbReference>
<name>A0A3Q0IIE5_DIACI</name>
<comment type="subcellular location">
    <subcellularLocation>
        <location evidence="1">Secreted</location>
        <location evidence="1">Extracellular space</location>
    </subcellularLocation>
</comment>
<protein>
    <submittedName>
        <fullName evidence="9">Uncharacterized protein LOC103524898</fullName>
    </submittedName>
</protein>
<dbReference type="PROSITE" id="PS50240">
    <property type="entry name" value="TRYPSIN_DOM"/>
    <property type="match status" value="1"/>
</dbReference>
<dbReference type="SUPFAM" id="SSF50494">
    <property type="entry name" value="Trypsin-like serine proteases"/>
    <property type="match status" value="1"/>
</dbReference>
<gene>
    <name evidence="9" type="primary">LOC103524898</name>
</gene>
<evidence type="ECO:0000256" key="4">
    <source>
        <dbReference type="ARBA" id="ARBA00022825"/>
    </source>
</evidence>
<dbReference type="PANTHER" id="PTHR24256">
    <property type="entry name" value="TRYPTASE-RELATED"/>
    <property type="match status" value="1"/>
</dbReference>
<dbReference type="InterPro" id="IPR033116">
    <property type="entry name" value="TRYPSIN_SER"/>
</dbReference>
<dbReference type="PRINTS" id="PR00722">
    <property type="entry name" value="CHYMOTRYPSIN"/>
</dbReference>
<dbReference type="GO" id="GO:0004252">
    <property type="term" value="F:serine-type endopeptidase activity"/>
    <property type="evidence" value="ECO:0007669"/>
    <property type="project" value="InterPro"/>
</dbReference>
<evidence type="ECO:0000256" key="1">
    <source>
        <dbReference type="ARBA" id="ARBA00004239"/>
    </source>
</evidence>
<accession>A0A3Q0IIE5</accession>
<sequence length="701" mass="77530">MLSFEDKVKQIKEILAQLSPSDYSEDNGSDDYDYYDEELPEQLKYLTLFEEKYGKGRGNGGSISDPFYKGSKDIMGDSSTTGTGLDVNSNANGQFIGTNFGPAQEAVAVSDIEAIGAMTHGEEKWRNSENYNMNHIQARNIPLDISVWMTNNATGNRLPPSPFSKSVDTVNDGINMGEMKEEKTDIHGNKEMDASRVDQNVQSMSLRNANEKLMRAAESLSYKDAQDHNQAKYETPNDTAFTNKNGDEYEVVSINANNTNLNQEHEVVTQMPETIETKDATIPIGQLPKMVNTFLYDYEENNSLAVENPLMDLESFPTFLDTGVSDGNKSAGGFQHFSTNDLDSDQFTSSFSNAQIRMYELYRDHHHLIGPALVQDSSNDTDFNSSAAAMPLVAYQFQESRCFTGSKEGLCFTSEICTKKGGQVGSNCNFQGLYCCTFTYSCGDVSKERVTYFKSPHHPARPSSGLTCDYDVAIRQDVCAVRIEFEKVNLARKVGGVCDIDQLFILNSRDTPVSELVLHLGDHDLTQLNETSHVRRGVRRVLFHSHFHPFVLSNDIALLQLDRPVPLTGTIQPVCLPQKGESFIGKRGHVVGWGVTSFPMGEPSPTLQKLEVKVLSNARCSTVIEESIGIGMLCAAPDETQGTCFGDSGGPLTFEQDGYHVLAGIVSYGVTGCAIMPSYPDLYTRVSEYIRWIHVNAIVTK</sequence>
<dbReference type="GO" id="GO:0005576">
    <property type="term" value="C:extracellular region"/>
    <property type="evidence" value="ECO:0007669"/>
    <property type="project" value="UniProtKB-SubCell"/>
</dbReference>
<dbReference type="Proteomes" id="UP000079169">
    <property type="component" value="Unplaced"/>
</dbReference>
<keyword evidence="4" id="KW-0720">Serine protease</keyword>
<evidence type="ECO:0000256" key="2">
    <source>
        <dbReference type="ARBA" id="ARBA00022670"/>
    </source>
</evidence>
<dbReference type="AlphaFoldDB" id="A0A3Q0IIE5"/>
<dbReference type="PROSITE" id="PS00135">
    <property type="entry name" value="TRYPSIN_SER"/>
    <property type="match status" value="1"/>
</dbReference>
<dbReference type="STRING" id="121845.A0A3Q0IIE5"/>
<dbReference type="FunFam" id="2.40.10.10:FF:000036">
    <property type="entry name" value="Trypsin beta"/>
    <property type="match status" value="1"/>
</dbReference>
<evidence type="ECO:0000256" key="3">
    <source>
        <dbReference type="ARBA" id="ARBA00022801"/>
    </source>
</evidence>
<organism evidence="8 9">
    <name type="scientific">Diaphorina citri</name>
    <name type="common">Asian citrus psyllid</name>
    <dbReference type="NCBI Taxonomy" id="121845"/>
    <lineage>
        <taxon>Eukaryota</taxon>
        <taxon>Metazoa</taxon>
        <taxon>Ecdysozoa</taxon>
        <taxon>Arthropoda</taxon>
        <taxon>Hexapoda</taxon>
        <taxon>Insecta</taxon>
        <taxon>Pterygota</taxon>
        <taxon>Neoptera</taxon>
        <taxon>Paraneoptera</taxon>
        <taxon>Hemiptera</taxon>
        <taxon>Sternorrhyncha</taxon>
        <taxon>Psylloidea</taxon>
        <taxon>Psyllidae</taxon>
        <taxon>Diaphorininae</taxon>
        <taxon>Diaphorina</taxon>
    </lineage>
</organism>
<dbReference type="CDD" id="cd00190">
    <property type="entry name" value="Tryp_SPc"/>
    <property type="match status" value="1"/>
</dbReference>
<dbReference type="Pfam" id="PF00089">
    <property type="entry name" value="Trypsin"/>
    <property type="match status" value="1"/>
</dbReference>
<dbReference type="Gene3D" id="2.40.10.10">
    <property type="entry name" value="Trypsin-like serine proteases"/>
    <property type="match status" value="1"/>
</dbReference>
<evidence type="ECO:0000256" key="6">
    <source>
        <dbReference type="ARBA" id="ARBA00024195"/>
    </source>
</evidence>
<evidence type="ECO:0000259" key="7">
    <source>
        <dbReference type="PROSITE" id="PS50240"/>
    </source>
</evidence>
<evidence type="ECO:0000313" key="8">
    <source>
        <dbReference type="Proteomes" id="UP000079169"/>
    </source>
</evidence>
<dbReference type="InterPro" id="IPR043504">
    <property type="entry name" value="Peptidase_S1_PA_chymotrypsin"/>
</dbReference>
<evidence type="ECO:0000256" key="5">
    <source>
        <dbReference type="ARBA" id="ARBA00023157"/>
    </source>
</evidence>
<dbReference type="SMART" id="SM00020">
    <property type="entry name" value="Tryp_SPc"/>
    <property type="match status" value="1"/>
</dbReference>
<dbReference type="GeneID" id="103524898"/>
<evidence type="ECO:0000313" key="9">
    <source>
        <dbReference type="RefSeq" id="XP_026675969.1"/>
    </source>
</evidence>
<dbReference type="GO" id="GO:0006508">
    <property type="term" value="P:proteolysis"/>
    <property type="evidence" value="ECO:0007669"/>
    <property type="project" value="UniProtKB-KW"/>
</dbReference>
<keyword evidence="8" id="KW-1185">Reference proteome</keyword>
<dbReference type="KEGG" id="dci:103524898"/>
<keyword evidence="2" id="KW-0645">Protease</keyword>
<keyword evidence="5" id="KW-1015">Disulfide bond</keyword>
<dbReference type="InterPro" id="IPR001314">
    <property type="entry name" value="Peptidase_S1A"/>
</dbReference>
<comment type="similarity">
    <text evidence="6">Belongs to the peptidase S1 family. CLIP subfamily.</text>
</comment>
<proteinExistence type="inferred from homology"/>
<reference evidence="9" key="1">
    <citation type="submission" date="2025-08" db="UniProtKB">
        <authorList>
            <consortium name="RefSeq"/>
        </authorList>
    </citation>
    <scope>IDENTIFICATION</scope>
</reference>
<keyword evidence="3" id="KW-0378">Hydrolase</keyword>
<dbReference type="InterPro" id="IPR009003">
    <property type="entry name" value="Peptidase_S1_PA"/>
</dbReference>
<dbReference type="PaxDb" id="121845-A0A3Q0IIE5"/>
<feature type="domain" description="Peptidase S1" evidence="7">
    <location>
        <begin position="495"/>
        <end position="698"/>
    </location>
</feature>